<reference evidence="2 3" key="1">
    <citation type="submission" date="2013-03" db="EMBL/GenBank/DDBJ databases">
        <title>Reference genome for the Human Microbiome Project.</title>
        <authorList>
            <person name="Aqrawi P."/>
            <person name="Ayvaz T."/>
            <person name="Bess C."/>
            <person name="Blankenburg K."/>
            <person name="Coyle M."/>
            <person name="Deng J."/>
            <person name="Forbes L."/>
            <person name="Fowler G."/>
            <person name="Francisco L."/>
            <person name="Fu Q."/>
            <person name="Gibbs R."/>
            <person name="Gross S."/>
            <person name="Gubbala S."/>
            <person name="Hale W."/>
            <person name="Hemphill L."/>
            <person name="Highlander S."/>
            <person name="Hirani K."/>
            <person name="Jackson L."/>
            <person name="Jakkamsetti A."/>
            <person name="Javaid M."/>
            <person name="Jayaseelan J.C."/>
            <person name="Jiang H."/>
            <person name="Joshi V."/>
            <person name="Korchina V."/>
            <person name="Kovar C."/>
            <person name="Lara F."/>
            <person name="Lee S."/>
            <person name="Liu Y."/>
            <person name="Mata R."/>
            <person name="Mathew T."/>
            <person name="Munidasa M."/>
            <person name="Muzny D."/>
            <person name="Nazareth L."/>
            <person name="Ngo R."/>
            <person name="Nguyen L."/>
            <person name="Nguyen N."/>
            <person name="Okwuonu G."/>
            <person name="Ongeri F."/>
            <person name="Palculict T."/>
            <person name="Patil S."/>
            <person name="Petrosino J."/>
            <person name="Pham C."/>
            <person name="Pham P."/>
            <person name="Pu L.-L."/>
            <person name="Qin X."/>
            <person name="Qu J."/>
            <person name="Reid J."/>
            <person name="Ross M."/>
            <person name="Ruth R."/>
            <person name="Saada N."/>
            <person name="San Lucas F."/>
            <person name="Santibanez J."/>
            <person name="Shang Y."/>
            <person name="Simmons D."/>
            <person name="Song X.-Z."/>
            <person name="Tang L.-Y."/>
            <person name="Thornton R."/>
            <person name="Warren J."/>
            <person name="Weissenberger G."/>
            <person name="Wilczek-Boney K."/>
            <person name="Worley K."/>
            <person name="Youmans B."/>
            <person name="Zhang J."/>
            <person name="Zhang L."/>
            <person name="Zhao Z."/>
            <person name="Zhou C."/>
            <person name="Zhu D."/>
            <person name="Zhu Y."/>
        </authorList>
    </citation>
    <scope>NUCLEOTIDE SEQUENCE [LARGE SCALE GENOMIC DNA]</scope>
    <source>
        <strain evidence="2 3">F0333</strain>
    </source>
</reference>
<feature type="compositionally biased region" description="Low complexity" evidence="1">
    <location>
        <begin position="47"/>
        <end position="86"/>
    </location>
</feature>
<dbReference type="EMBL" id="AQHZ01000001">
    <property type="protein sequence ID" value="ENO19255.1"/>
    <property type="molecule type" value="Genomic_DNA"/>
</dbReference>
<sequence>MSSRPWAHSSPHTRGQRSCATCPRGSSPTVSACAPSRGWDSVRPHCSPTGTPSSRPTPSSSGSSSAWASRPSSSGGVSASSSCASSLKKRHTRAISASPMVSTAWLASSSVSSMLRSSPSSPIRAISSPCGPSSWSSAPSS</sequence>
<feature type="compositionally biased region" description="Polar residues" evidence="1">
    <location>
        <begin position="10"/>
        <end position="30"/>
    </location>
</feature>
<evidence type="ECO:0000313" key="2">
    <source>
        <dbReference type="EMBL" id="ENO19255.1"/>
    </source>
</evidence>
<accession>N6W9K6</accession>
<protein>
    <submittedName>
        <fullName evidence="2">Uncharacterized protein</fullName>
    </submittedName>
</protein>
<evidence type="ECO:0000256" key="1">
    <source>
        <dbReference type="SAM" id="MobiDB-lite"/>
    </source>
</evidence>
<proteinExistence type="predicted"/>
<feature type="region of interest" description="Disordered" evidence="1">
    <location>
        <begin position="113"/>
        <end position="141"/>
    </location>
</feature>
<name>N6W9K6_9ACTO</name>
<dbReference type="HOGENOM" id="CLU_1821229_0_0_11"/>
<gene>
    <name evidence="2" type="ORF">HMPREF9004_0174</name>
</gene>
<keyword evidence="3" id="KW-1185">Reference proteome</keyword>
<dbReference type="Proteomes" id="UP000013015">
    <property type="component" value="Unassembled WGS sequence"/>
</dbReference>
<evidence type="ECO:0000313" key="3">
    <source>
        <dbReference type="Proteomes" id="UP000013015"/>
    </source>
</evidence>
<dbReference type="AlphaFoldDB" id="N6W9K6"/>
<organism evidence="2 3">
    <name type="scientific">Schaalia cardiffensis F0333</name>
    <dbReference type="NCBI Taxonomy" id="888050"/>
    <lineage>
        <taxon>Bacteria</taxon>
        <taxon>Bacillati</taxon>
        <taxon>Actinomycetota</taxon>
        <taxon>Actinomycetes</taxon>
        <taxon>Actinomycetales</taxon>
        <taxon>Actinomycetaceae</taxon>
        <taxon>Schaalia</taxon>
    </lineage>
</organism>
<feature type="region of interest" description="Disordered" evidence="1">
    <location>
        <begin position="1"/>
        <end position="100"/>
    </location>
</feature>
<comment type="caution">
    <text evidence="2">The sequence shown here is derived from an EMBL/GenBank/DDBJ whole genome shotgun (WGS) entry which is preliminary data.</text>
</comment>